<dbReference type="SMART" id="SM00507">
    <property type="entry name" value="HNHc"/>
    <property type="match status" value="1"/>
</dbReference>
<dbReference type="Proteomes" id="UP000006196">
    <property type="component" value="Unassembled WGS sequence"/>
</dbReference>
<dbReference type="EMBL" id="ACHJ01000121">
    <property type="protein sequence ID" value="EEI16672.1"/>
    <property type="molecule type" value="Genomic_DNA"/>
</dbReference>
<proteinExistence type="predicted"/>
<dbReference type="GO" id="GO:0003676">
    <property type="term" value="F:nucleic acid binding"/>
    <property type="evidence" value="ECO:0007669"/>
    <property type="project" value="InterPro"/>
</dbReference>
<protein>
    <recommendedName>
        <fullName evidence="1">HNH nuclease domain-containing protein</fullName>
    </recommendedName>
</protein>
<evidence type="ECO:0000259" key="1">
    <source>
        <dbReference type="SMART" id="SM00507"/>
    </source>
</evidence>
<dbReference type="CDD" id="cd00085">
    <property type="entry name" value="HNHc"/>
    <property type="match status" value="1"/>
</dbReference>
<dbReference type="HOGENOM" id="CLU_051470_0_0_11"/>
<comment type="caution">
    <text evidence="2">The sequence shown here is derived from an EMBL/GenBank/DDBJ whole genome shotgun (WGS) entry which is preliminary data.</text>
</comment>
<dbReference type="OrthoDB" id="4412276at2"/>
<reference evidence="2" key="1">
    <citation type="submission" date="2009-01" db="EMBL/GenBank/DDBJ databases">
        <authorList>
            <person name="Qin X."/>
            <person name="Bachman B."/>
            <person name="Battles P."/>
            <person name="Bell A."/>
            <person name="Bess C."/>
            <person name="Bickham C."/>
            <person name="Chaboub L."/>
            <person name="Chen D."/>
            <person name="Coyle M."/>
            <person name="Deiros D.R."/>
            <person name="Dinh H."/>
            <person name="Forbes L."/>
            <person name="Fowler G."/>
            <person name="Francisco L."/>
            <person name="Fu Q."/>
            <person name="Gubbala S."/>
            <person name="Hale W."/>
            <person name="Han Y."/>
            <person name="Hemphill L."/>
            <person name="Highlander S.K."/>
            <person name="Hirani K."/>
            <person name="Hogues M."/>
            <person name="Jackson L."/>
            <person name="Jakkamsetti A."/>
            <person name="Javaid M."/>
            <person name="Jiang H."/>
            <person name="Korchina V."/>
            <person name="Kovar C."/>
            <person name="Lara F."/>
            <person name="Lee S."/>
            <person name="Mata R."/>
            <person name="Mathew T."/>
            <person name="Moen C."/>
            <person name="Morales K."/>
            <person name="Munidasa M."/>
            <person name="Nazareth L."/>
            <person name="Ngo R."/>
            <person name="Nguyen L."/>
            <person name="Okwuonu G."/>
            <person name="Ongeri F."/>
            <person name="Patil S."/>
            <person name="Petrosino J."/>
            <person name="Pham C."/>
            <person name="Pham P."/>
            <person name="Pu L.-L."/>
            <person name="Puazo M."/>
            <person name="Raj R."/>
            <person name="Reid J."/>
            <person name="Rouhana J."/>
            <person name="Saada N."/>
            <person name="Shang Y."/>
            <person name="Simmons D."/>
            <person name="Thornton R."/>
            <person name="Warren J."/>
            <person name="Weissenberger G."/>
            <person name="Zhang J."/>
            <person name="Zhang L."/>
            <person name="Zhou C."/>
            <person name="Zhu D."/>
            <person name="Muzny D."/>
            <person name="Worley K."/>
            <person name="Gibbs R."/>
        </authorList>
    </citation>
    <scope>NUCLEOTIDE SEQUENCE [LARGE SCALE GENOMIC DNA]</scope>
    <source>
        <strain evidence="2">DSM 44291</strain>
    </source>
</reference>
<sequence>MSTFTEFLGFVRGHVDHLADFDRQAALDAGLDSATVNSWALIHSTYFGLTKHTRMQRQGLELARAPLVSLPKLALIERLIRHIDNATERWRLRHQLLVIRGRVETLREKARDIIPPKEPAPPNPGVRVSRTSRGGYRRMLIDAPERFVSDTEHTLRENLDPDKPAQEQMLAKFMEIVRGDGAVPEGVYRPIVSVPVDDYLAVKRGENAGETLLTATDGTTVTLAELLQQNYGEPLEVAAFHPVEGALGLFRTSRHANDHQRDLLKMEQPECAWVGWHTPADLCQMHHADPWKTGGYTNIENLVPLCPYHNGVNDDDPLKPRHGRVVKERGQPVWISPRGFAVPKKTAHSAMRQLFGDPPG</sequence>
<dbReference type="Gene3D" id="1.10.30.50">
    <property type="match status" value="1"/>
</dbReference>
<dbReference type="eggNOG" id="COG1403">
    <property type="taxonomic scope" value="Bacteria"/>
</dbReference>
<accession>C0XSZ8</accession>
<dbReference type="InterPro" id="IPR002711">
    <property type="entry name" value="HNH"/>
</dbReference>
<gene>
    <name evidence="2" type="ORF">HMPREF0298_1568</name>
</gene>
<dbReference type="Pfam" id="PF01844">
    <property type="entry name" value="HNH"/>
    <property type="match status" value="1"/>
</dbReference>
<dbReference type="AlphaFoldDB" id="C0XSZ8"/>
<name>C0XSZ8_CORLD</name>
<feature type="domain" description="HNH nuclease" evidence="1">
    <location>
        <begin position="260"/>
        <end position="311"/>
    </location>
</feature>
<dbReference type="RefSeq" id="WP_006840295.1">
    <property type="nucleotide sequence ID" value="NZ_GG667192.1"/>
</dbReference>
<dbReference type="InterPro" id="IPR003615">
    <property type="entry name" value="HNH_nuc"/>
</dbReference>
<dbReference type="GO" id="GO:0004519">
    <property type="term" value="F:endonuclease activity"/>
    <property type="evidence" value="ECO:0007669"/>
    <property type="project" value="InterPro"/>
</dbReference>
<evidence type="ECO:0000313" key="2">
    <source>
        <dbReference type="EMBL" id="EEI16672.1"/>
    </source>
</evidence>
<evidence type="ECO:0000313" key="3">
    <source>
        <dbReference type="Proteomes" id="UP000006196"/>
    </source>
</evidence>
<keyword evidence="3" id="KW-1185">Reference proteome</keyword>
<dbReference type="GO" id="GO:0008270">
    <property type="term" value="F:zinc ion binding"/>
    <property type="evidence" value="ECO:0007669"/>
    <property type="project" value="InterPro"/>
</dbReference>
<organism evidence="2 3">
    <name type="scientific">Corynebacterium lipophiloflavum (strain ATCC 700352 / DSM 44291 / CCUG 37336 / JCM 10383 / DMMZ 1944)</name>
    <dbReference type="NCBI Taxonomy" id="525263"/>
    <lineage>
        <taxon>Bacteria</taxon>
        <taxon>Bacillati</taxon>
        <taxon>Actinomycetota</taxon>
        <taxon>Actinomycetes</taxon>
        <taxon>Mycobacteriales</taxon>
        <taxon>Corynebacteriaceae</taxon>
        <taxon>Corynebacterium</taxon>
    </lineage>
</organism>
<dbReference type="STRING" id="525263.HMPREF0298_1568"/>